<dbReference type="RefSeq" id="WP_075276714.1">
    <property type="nucleotide sequence ID" value="NZ_CP016908.1"/>
</dbReference>
<dbReference type="AlphaFoldDB" id="A0A1L6MWY2"/>
<evidence type="ECO:0000313" key="3">
    <source>
        <dbReference type="Proteomes" id="UP000185544"/>
    </source>
</evidence>
<dbReference type="InterPro" id="IPR013120">
    <property type="entry name" value="FAR_NAD-bd"/>
</dbReference>
<dbReference type="KEGG" id="pabo:BCY86_04650"/>
<protein>
    <recommendedName>
        <fullName evidence="1">Thioester reductase (TE) domain-containing protein</fullName>
    </recommendedName>
</protein>
<dbReference type="Pfam" id="PF07993">
    <property type="entry name" value="NAD_binding_4"/>
    <property type="match status" value="1"/>
</dbReference>
<dbReference type="OrthoDB" id="9810734at2"/>
<proteinExistence type="predicted"/>
<evidence type="ECO:0000259" key="1">
    <source>
        <dbReference type="Pfam" id="PF07993"/>
    </source>
</evidence>
<dbReference type="STRING" id="1882918.BCY86_04650"/>
<dbReference type="EMBL" id="CP016908">
    <property type="protein sequence ID" value="APS00047.1"/>
    <property type="molecule type" value="Genomic_DNA"/>
</dbReference>
<feature type="domain" description="Thioester reductase (TE)" evidence="1">
    <location>
        <begin position="17"/>
        <end position="247"/>
    </location>
</feature>
<dbReference type="Gene3D" id="3.40.50.720">
    <property type="entry name" value="NAD(P)-binding Rossmann-like Domain"/>
    <property type="match status" value="1"/>
</dbReference>
<accession>A0A1L6MWY2</accession>
<reference evidence="2 3" key="1">
    <citation type="submission" date="2016-08" db="EMBL/GenBank/DDBJ databases">
        <title>Identification and validation of antigenic proteins from Pajaroellobacter abortibovis using de-novo genome sequence assembly and reverse vaccinology.</title>
        <authorList>
            <person name="Welly B.T."/>
            <person name="Miller M.R."/>
            <person name="Stott J.L."/>
            <person name="Blanchard M.T."/>
            <person name="Islas-Trejo A.D."/>
            <person name="O'Rourke S.M."/>
            <person name="Young A.E."/>
            <person name="Medrano J.F."/>
            <person name="Van Eenennaam A.L."/>
        </authorList>
    </citation>
    <scope>NUCLEOTIDE SEQUENCE [LARGE SCALE GENOMIC DNA]</scope>
    <source>
        <strain evidence="2 3">BTF92-0548A/99-0131</strain>
    </source>
</reference>
<sequence>MISHTKQNERSKETVLITGFPSFNTYRLCQEILSSPYEFQGRIYFLVHPKKLEEAQKIINRFSSEKQSYLYLLEGDTTAIDLGLSAAEFETLTREINRIHHWSEIQDPPHQASIERICIEGTHEILEFARACTRLRCLIYHSSTAVSGDKEGIVFETDLKMGQRFQNIMQQMHARAEKKVRQAMSYLPIAVIRPNWIVGDSIHGEVDMQSGPGLFIQQVISHPFISPPYFQKDALFPVVPIDYVTRAANQIGCHDQAYGHTFHLIDPQPLRAEQAFQLIAELAGYPSTKATGESHFSPVRILQRESLWERTPLLRFFLDSMTIHVRYDSTEADQLLAGSGLHCAPFESYVSRLVHSIQHKNRESQEGNA</sequence>
<gene>
    <name evidence="2" type="ORF">BCY86_04650</name>
</gene>
<dbReference type="Proteomes" id="UP000185544">
    <property type="component" value="Chromosome"/>
</dbReference>
<keyword evidence="3" id="KW-1185">Reference proteome</keyword>
<organism evidence="2 3">
    <name type="scientific">Pajaroellobacter abortibovis</name>
    <dbReference type="NCBI Taxonomy" id="1882918"/>
    <lineage>
        <taxon>Bacteria</taxon>
        <taxon>Pseudomonadati</taxon>
        <taxon>Myxococcota</taxon>
        <taxon>Polyangia</taxon>
        <taxon>Polyangiales</taxon>
        <taxon>Polyangiaceae</taxon>
    </lineage>
</organism>
<dbReference type="SUPFAM" id="SSF51735">
    <property type="entry name" value="NAD(P)-binding Rossmann-fold domains"/>
    <property type="match status" value="1"/>
</dbReference>
<dbReference type="InterPro" id="IPR036291">
    <property type="entry name" value="NAD(P)-bd_dom_sf"/>
</dbReference>
<evidence type="ECO:0000313" key="2">
    <source>
        <dbReference type="EMBL" id="APS00047.1"/>
    </source>
</evidence>
<name>A0A1L6MWY2_9BACT</name>